<sequence length="161" mass="17798">MLVLSGNLNGKSQRPKSRPSKPSREGVGLANGRPVCLDIHESGSIKKPLEALGWPGTGSVEFWIRRLGARKAFSAIPPMGYCRLKAILVAFLPWDWHRKHSGKCAAETGRIPVLSPWIEDRDLRSGDRQSLIESRDLVCPFDQRTTPGTKTTGGLTLKREI</sequence>
<dbReference type="EMBL" id="KV878211">
    <property type="protein sequence ID" value="OJJ36524.1"/>
    <property type="molecule type" value="Genomic_DNA"/>
</dbReference>
<dbReference type="GeneID" id="63748644"/>
<feature type="region of interest" description="Disordered" evidence="1">
    <location>
        <begin position="1"/>
        <end position="31"/>
    </location>
</feature>
<reference evidence="3" key="1">
    <citation type="journal article" date="2017" name="Genome Biol.">
        <title>Comparative genomics reveals high biological diversity and specific adaptations in the industrially and medically important fungal genus Aspergillus.</title>
        <authorList>
            <person name="de Vries R.P."/>
            <person name="Riley R."/>
            <person name="Wiebenga A."/>
            <person name="Aguilar-Osorio G."/>
            <person name="Amillis S."/>
            <person name="Uchima C.A."/>
            <person name="Anderluh G."/>
            <person name="Asadollahi M."/>
            <person name="Askin M."/>
            <person name="Barry K."/>
            <person name="Battaglia E."/>
            <person name="Bayram O."/>
            <person name="Benocci T."/>
            <person name="Braus-Stromeyer S.A."/>
            <person name="Caldana C."/>
            <person name="Canovas D."/>
            <person name="Cerqueira G.C."/>
            <person name="Chen F."/>
            <person name="Chen W."/>
            <person name="Choi C."/>
            <person name="Clum A."/>
            <person name="Dos Santos R.A."/>
            <person name="Damasio A.R."/>
            <person name="Diallinas G."/>
            <person name="Emri T."/>
            <person name="Fekete E."/>
            <person name="Flipphi M."/>
            <person name="Freyberg S."/>
            <person name="Gallo A."/>
            <person name="Gournas C."/>
            <person name="Habgood R."/>
            <person name="Hainaut M."/>
            <person name="Harispe M.L."/>
            <person name="Henrissat B."/>
            <person name="Hilden K.S."/>
            <person name="Hope R."/>
            <person name="Hossain A."/>
            <person name="Karabika E."/>
            <person name="Karaffa L."/>
            <person name="Karanyi Z."/>
            <person name="Krasevec N."/>
            <person name="Kuo A."/>
            <person name="Kusch H."/>
            <person name="LaButti K."/>
            <person name="Lagendijk E.L."/>
            <person name="Lapidus A."/>
            <person name="Levasseur A."/>
            <person name="Lindquist E."/>
            <person name="Lipzen A."/>
            <person name="Logrieco A.F."/>
            <person name="MacCabe A."/>
            <person name="Maekelae M.R."/>
            <person name="Malavazi I."/>
            <person name="Melin P."/>
            <person name="Meyer V."/>
            <person name="Mielnichuk N."/>
            <person name="Miskei M."/>
            <person name="Molnar A.P."/>
            <person name="Mule G."/>
            <person name="Ngan C.Y."/>
            <person name="Orejas M."/>
            <person name="Orosz E."/>
            <person name="Ouedraogo J.P."/>
            <person name="Overkamp K.M."/>
            <person name="Park H.-S."/>
            <person name="Perrone G."/>
            <person name="Piumi F."/>
            <person name="Punt P.J."/>
            <person name="Ram A.F."/>
            <person name="Ramon A."/>
            <person name="Rauscher S."/>
            <person name="Record E."/>
            <person name="Riano-Pachon D.M."/>
            <person name="Robert V."/>
            <person name="Roehrig J."/>
            <person name="Ruller R."/>
            <person name="Salamov A."/>
            <person name="Salih N.S."/>
            <person name="Samson R.A."/>
            <person name="Sandor E."/>
            <person name="Sanguinetti M."/>
            <person name="Schuetze T."/>
            <person name="Sepcic K."/>
            <person name="Shelest E."/>
            <person name="Sherlock G."/>
            <person name="Sophianopoulou V."/>
            <person name="Squina F.M."/>
            <person name="Sun H."/>
            <person name="Susca A."/>
            <person name="Todd R.B."/>
            <person name="Tsang A."/>
            <person name="Unkles S.E."/>
            <person name="van de Wiele N."/>
            <person name="van Rossen-Uffink D."/>
            <person name="Oliveira J.V."/>
            <person name="Vesth T.C."/>
            <person name="Visser J."/>
            <person name="Yu J.-H."/>
            <person name="Zhou M."/>
            <person name="Andersen M.R."/>
            <person name="Archer D.B."/>
            <person name="Baker S.E."/>
            <person name="Benoit I."/>
            <person name="Brakhage A.A."/>
            <person name="Braus G.H."/>
            <person name="Fischer R."/>
            <person name="Frisvad J.C."/>
            <person name="Goldman G.H."/>
            <person name="Houbraken J."/>
            <person name="Oakley B."/>
            <person name="Pocsi I."/>
            <person name="Scazzocchio C."/>
            <person name="Seiboth B."/>
            <person name="vanKuyk P.A."/>
            <person name="Wortman J."/>
            <person name="Dyer P.S."/>
            <person name="Grigoriev I.V."/>
        </authorList>
    </citation>
    <scope>NUCLEOTIDE SEQUENCE [LARGE SCALE GENOMIC DNA]</scope>
    <source>
        <strain evidence="3">DTO 134E9</strain>
    </source>
</reference>
<accession>A0A1L9RNN2</accession>
<keyword evidence="3" id="KW-1185">Reference proteome</keyword>
<feature type="compositionally biased region" description="Polar residues" evidence="1">
    <location>
        <begin position="1"/>
        <end position="10"/>
    </location>
</feature>
<dbReference type="AlphaFoldDB" id="A0A1L9RNN2"/>
<dbReference type="RefSeq" id="XP_040690200.1">
    <property type="nucleotide sequence ID" value="XM_040832796.1"/>
</dbReference>
<dbReference type="VEuPathDB" id="FungiDB:ASPWEDRAFT_25986"/>
<evidence type="ECO:0000313" key="2">
    <source>
        <dbReference type="EMBL" id="OJJ36524.1"/>
    </source>
</evidence>
<organism evidence="2 3">
    <name type="scientific">Aspergillus wentii DTO 134E9</name>
    <dbReference type="NCBI Taxonomy" id="1073089"/>
    <lineage>
        <taxon>Eukaryota</taxon>
        <taxon>Fungi</taxon>
        <taxon>Dikarya</taxon>
        <taxon>Ascomycota</taxon>
        <taxon>Pezizomycotina</taxon>
        <taxon>Eurotiomycetes</taxon>
        <taxon>Eurotiomycetidae</taxon>
        <taxon>Eurotiales</taxon>
        <taxon>Aspergillaceae</taxon>
        <taxon>Aspergillus</taxon>
        <taxon>Aspergillus subgen. Cremei</taxon>
    </lineage>
</organism>
<evidence type="ECO:0000256" key="1">
    <source>
        <dbReference type="SAM" id="MobiDB-lite"/>
    </source>
</evidence>
<name>A0A1L9RNN2_ASPWE</name>
<dbReference type="Proteomes" id="UP000184383">
    <property type="component" value="Unassembled WGS sequence"/>
</dbReference>
<protein>
    <submittedName>
        <fullName evidence="2">Uncharacterized protein</fullName>
    </submittedName>
</protein>
<evidence type="ECO:0000313" key="3">
    <source>
        <dbReference type="Proteomes" id="UP000184383"/>
    </source>
</evidence>
<proteinExistence type="predicted"/>
<gene>
    <name evidence="2" type="ORF">ASPWEDRAFT_25986</name>
</gene>